<feature type="domain" description="Tyr recombinase" evidence="3">
    <location>
        <begin position="144"/>
        <end position="318"/>
    </location>
</feature>
<keyword evidence="1" id="KW-0238">DNA-binding</keyword>
<evidence type="ECO:0000259" key="3">
    <source>
        <dbReference type="PROSITE" id="PS51898"/>
    </source>
</evidence>
<proteinExistence type="predicted"/>
<dbReference type="InterPro" id="IPR011010">
    <property type="entry name" value="DNA_brk_join_enz"/>
</dbReference>
<dbReference type="Gene3D" id="1.10.150.130">
    <property type="match status" value="1"/>
</dbReference>
<evidence type="ECO:0000256" key="2">
    <source>
        <dbReference type="ARBA" id="ARBA00023172"/>
    </source>
</evidence>
<dbReference type="InterPro" id="IPR010998">
    <property type="entry name" value="Integrase_recombinase_N"/>
</dbReference>
<dbReference type="Gene3D" id="1.10.443.10">
    <property type="entry name" value="Intergrase catalytic core"/>
    <property type="match status" value="1"/>
</dbReference>
<dbReference type="PROSITE" id="PS51898">
    <property type="entry name" value="TYR_RECOMBINASE"/>
    <property type="match status" value="1"/>
</dbReference>
<organism evidence="4 5">
    <name type="scientific">Akkermansia biwaensis</name>
    <dbReference type="NCBI Taxonomy" id="2946555"/>
    <lineage>
        <taxon>Bacteria</taxon>
        <taxon>Pseudomonadati</taxon>
        <taxon>Verrucomicrobiota</taxon>
        <taxon>Verrucomicrobiia</taxon>
        <taxon>Verrucomicrobiales</taxon>
        <taxon>Akkermansiaceae</taxon>
        <taxon>Akkermansia</taxon>
    </lineage>
</organism>
<name>A0ABM7ZGA8_9BACT</name>
<dbReference type="InterPro" id="IPR013762">
    <property type="entry name" value="Integrase-like_cat_sf"/>
</dbReference>
<sequence length="329" mass="37670">MVEAATLALELVQRCGGSRCSMRRARKAIELGAEELKNGEQTVSFAAAVDETLKVKCGRRPTTLRDIRYFTGALMRRCPELKNFPVRKLTPQHCSRFLESAFSSGRQRYKARAVMSGILSLSLRRGWCRQNPLLRVDAPSFREQVIAVLNPEEIKCLRNAAESPEFRDCAPAVWIMMYAGIRPGEVARLRWCDVDMEERVISVRPLASKTGGARHVTVQPVLERLLTGYGIPEGNRPLCPPNWPLRWRRFRKEAGWGSGGRFRAWRPDVLRHTYASYHAKWFRDFPLLQMEMGHRSSTLLRARYLNMEGVSREGAALFWEVPEKEELHG</sequence>
<protein>
    <recommendedName>
        <fullName evidence="3">Tyr recombinase domain-containing protein</fullName>
    </recommendedName>
</protein>
<dbReference type="EMBL" id="AP025943">
    <property type="protein sequence ID" value="BDL43699.1"/>
    <property type="molecule type" value="Genomic_DNA"/>
</dbReference>
<dbReference type="SUPFAM" id="SSF56349">
    <property type="entry name" value="DNA breaking-rejoining enzymes"/>
    <property type="match status" value="1"/>
</dbReference>
<evidence type="ECO:0000313" key="4">
    <source>
        <dbReference type="EMBL" id="BDL43699.1"/>
    </source>
</evidence>
<accession>A0ABM7ZGA8</accession>
<gene>
    <name evidence="4" type="ORF">Abiwalacus_12730</name>
</gene>
<dbReference type="Pfam" id="PF00589">
    <property type="entry name" value="Phage_integrase"/>
    <property type="match status" value="1"/>
</dbReference>
<dbReference type="Proteomes" id="UP001062263">
    <property type="component" value="Chromosome"/>
</dbReference>
<evidence type="ECO:0000313" key="5">
    <source>
        <dbReference type="Proteomes" id="UP001062263"/>
    </source>
</evidence>
<reference evidence="4" key="1">
    <citation type="submission" date="2022-06" db="EMBL/GenBank/DDBJ databases">
        <title>Akkermansia biwalacus sp. nov., an anaerobic mucin-degrading bacterium isolated from human intestine.</title>
        <authorList>
            <person name="Kobayashi Y."/>
            <person name="Inoue S."/>
            <person name="Kawahara T."/>
            <person name="Kohda N."/>
        </authorList>
    </citation>
    <scope>NUCLEOTIDE SEQUENCE</scope>
    <source>
        <strain evidence="4">WON2089</strain>
    </source>
</reference>
<evidence type="ECO:0000256" key="1">
    <source>
        <dbReference type="ARBA" id="ARBA00023125"/>
    </source>
</evidence>
<keyword evidence="2" id="KW-0233">DNA recombination</keyword>
<dbReference type="InterPro" id="IPR002104">
    <property type="entry name" value="Integrase_catalytic"/>
</dbReference>
<keyword evidence="5" id="KW-1185">Reference proteome</keyword>